<evidence type="ECO:0000313" key="2">
    <source>
        <dbReference type="EMBL" id="KKN89801.1"/>
    </source>
</evidence>
<proteinExistence type="predicted"/>
<feature type="transmembrane region" description="Helical" evidence="1">
    <location>
        <begin position="56"/>
        <end position="78"/>
    </location>
</feature>
<sequence length="130" mass="14875">MRKRVDMAAAEPWVAVEEVKRLNTRRKVWFWISEGVVGLGLCLLFIAMLIGTGDKFAVWIMVGGCSLVPGFLYVNWVYEKTRSVWLTRVFEAPFIMHRNAQRLYGKSWEEDVVECYEAHGPGDCLLCGAE</sequence>
<accession>A0A0F9WU17</accession>
<dbReference type="AlphaFoldDB" id="A0A0F9WU17"/>
<protein>
    <submittedName>
        <fullName evidence="2">Uncharacterized protein</fullName>
    </submittedName>
</protein>
<keyword evidence="1" id="KW-1133">Transmembrane helix</keyword>
<keyword evidence="1" id="KW-0472">Membrane</keyword>
<feature type="transmembrane region" description="Helical" evidence="1">
    <location>
        <begin position="28"/>
        <end position="50"/>
    </location>
</feature>
<keyword evidence="1" id="KW-0812">Transmembrane</keyword>
<name>A0A0F9WU17_9ZZZZ</name>
<evidence type="ECO:0000256" key="1">
    <source>
        <dbReference type="SAM" id="Phobius"/>
    </source>
</evidence>
<gene>
    <name evidence="2" type="ORF">LCGC14_0236490</name>
</gene>
<reference evidence="2" key="1">
    <citation type="journal article" date="2015" name="Nature">
        <title>Complex archaea that bridge the gap between prokaryotes and eukaryotes.</title>
        <authorList>
            <person name="Spang A."/>
            <person name="Saw J.H."/>
            <person name="Jorgensen S.L."/>
            <person name="Zaremba-Niedzwiedzka K."/>
            <person name="Martijn J."/>
            <person name="Lind A.E."/>
            <person name="van Eijk R."/>
            <person name="Schleper C."/>
            <person name="Guy L."/>
            <person name="Ettema T.J."/>
        </authorList>
    </citation>
    <scope>NUCLEOTIDE SEQUENCE</scope>
</reference>
<dbReference type="EMBL" id="LAZR01000116">
    <property type="protein sequence ID" value="KKN89801.1"/>
    <property type="molecule type" value="Genomic_DNA"/>
</dbReference>
<organism evidence="2">
    <name type="scientific">marine sediment metagenome</name>
    <dbReference type="NCBI Taxonomy" id="412755"/>
    <lineage>
        <taxon>unclassified sequences</taxon>
        <taxon>metagenomes</taxon>
        <taxon>ecological metagenomes</taxon>
    </lineage>
</organism>
<comment type="caution">
    <text evidence="2">The sequence shown here is derived from an EMBL/GenBank/DDBJ whole genome shotgun (WGS) entry which is preliminary data.</text>
</comment>